<dbReference type="AlphaFoldDB" id="A0AAV7KHW7"/>
<proteinExistence type="inferred from homology"/>
<dbReference type="InterPro" id="IPR011993">
    <property type="entry name" value="PH-like_dom_sf"/>
</dbReference>
<gene>
    <name evidence="3" type="ORF">LOD99_14064</name>
</gene>
<keyword evidence="4" id="KW-1185">Reference proteome</keyword>
<dbReference type="Gene3D" id="2.30.29.30">
    <property type="entry name" value="Pleckstrin-homology domain (PH domain)/Phosphotyrosine-binding domain (PTB)"/>
    <property type="match status" value="1"/>
</dbReference>
<feature type="domain" description="Cerebral cavernous malformations 2 harmonin-homology" evidence="2">
    <location>
        <begin position="255"/>
        <end position="339"/>
    </location>
</feature>
<sequence>MRASPQKNQSRQFPRSIDPAYKPQMRTSIILTEPEYLLEGYVGRDLFVLGEISDIPLTVDISNRIAILPIVDQARKNKKIPWRAQSRHRASMSLSAYNIKLISQKGAVIMRIPIHEIAGMSYIKDDDEHLLVIKRGDSKKEECSLVIMNCNKMSEAEEICTILEQIFQLVYTEATMAHLDDAIDAGAEYKPDHPALLEPVRERREANPVDKLYGHDRVEMPINPDHESAVIPMESAVIPMESEDKKSQHGDTADQDLNVVAEEIVQQYMERLHSLLSPDELMHFALLLRQYRSGMAINEFCDKLVTLYGRKRYFLLPDMRSFIPEEDKIFFEAFLVECGQGDTTRSREHDISVKNGKQLTSGSTV</sequence>
<name>A0AAV7KHW7_9METZ</name>
<dbReference type="InterPro" id="IPR032375">
    <property type="entry name" value="CCM2_C"/>
</dbReference>
<organism evidence="3 4">
    <name type="scientific">Oopsacas minuta</name>
    <dbReference type="NCBI Taxonomy" id="111878"/>
    <lineage>
        <taxon>Eukaryota</taxon>
        <taxon>Metazoa</taxon>
        <taxon>Porifera</taxon>
        <taxon>Hexactinellida</taxon>
        <taxon>Hexasterophora</taxon>
        <taxon>Lyssacinosida</taxon>
        <taxon>Leucopsacidae</taxon>
        <taxon>Oopsacas</taxon>
    </lineage>
</organism>
<dbReference type="InterPro" id="IPR019517">
    <property type="entry name" value="Integrin-bd_ICAP-1"/>
</dbReference>
<evidence type="ECO:0000313" key="4">
    <source>
        <dbReference type="Proteomes" id="UP001165289"/>
    </source>
</evidence>
<dbReference type="Gene3D" id="1.20.1160.20">
    <property type="match status" value="1"/>
</dbReference>
<reference evidence="3 4" key="1">
    <citation type="journal article" date="2023" name="BMC Biol.">
        <title>The compact genome of the sponge Oopsacas minuta (Hexactinellida) is lacking key metazoan core genes.</title>
        <authorList>
            <person name="Santini S."/>
            <person name="Schenkelaars Q."/>
            <person name="Jourda C."/>
            <person name="Duchesne M."/>
            <person name="Belahbib H."/>
            <person name="Rocher C."/>
            <person name="Selva M."/>
            <person name="Riesgo A."/>
            <person name="Vervoort M."/>
            <person name="Leys S.P."/>
            <person name="Kodjabachian L."/>
            <person name="Le Bivic A."/>
            <person name="Borchiellini C."/>
            <person name="Claverie J.M."/>
            <person name="Renard E."/>
        </authorList>
    </citation>
    <scope>NUCLEOTIDE SEQUENCE [LARGE SCALE GENOMIC DNA]</scope>
    <source>
        <strain evidence="3">SPO-2</strain>
    </source>
</reference>
<dbReference type="Proteomes" id="UP001165289">
    <property type="component" value="Unassembled WGS sequence"/>
</dbReference>
<dbReference type="PANTHER" id="PTHR21642:SF6">
    <property type="entry name" value="CEREBRAL CAVERNOUS MALFORMATIONS 2 HARMONIN-HOMOLOGY DOMAIN-CONTAINING PROTEIN"/>
    <property type="match status" value="1"/>
</dbReference>
<dbReference type="InterPro" id="IPR026159">
    <property type="entry name" value="Malcavernin"/>
</dbReference>
<comment type="similarity">
    <text evidence="1">Belongs to the CCM2 family.</text>
</comment>
<protein>
    <recommendedName>
        <fullName evidence="2">Cerebral cavernous malformations 2 harmonin-homology domain-containing protein</fullName>
    </recommendedName>
</protein>
<dbReference type="Pfam" id="PF10480">
    <property type="entry name" value="ICAP-1_inte_bdg"/>
    <property type="match status" value="1"/>
</dbReference>
<evidence type="ECO:0000313" key="3">
    <source>
        <dbReference type="EMBL" id="KAI6660480.1"/>
    </source>
</evidence>
<dbReference type="EMBL" id="JAKMXF010000033">
    <property type="protein sequence ID" value="KAI6660480.1"/>
    <property type="molecule type" value="Genomic_DNA"/>
</dbReference>
<dbReference type="PANTHER" id="PTHR21642">
    <property type="entry name" value="CEREBRAL CAVERNOUS MALFORMATIONS PROTEIN 2 HOMOLOG"/>
    <property type="match status" value="1"/>
</dbReference>
<dbReference type="Pfam" id="PF16545">
    <property type="entry name" value="CCM2_C"/>
    <property type="match status" value="1"/>
</dbReference>
<evidence type="ECO:0000256" key="1">
    <source>
        <dbReference type="ARBA" id="ARBA00010822"/>
    </source>
</evidence>
<accession>A0AAV7KHW7</accession>
<evidence type="ECO:0000259" key="2">
    <source>
        <dbReference type="Pfam" id="PF16545"/>
    </source>
</evidence>
<comment type="caution">
    <text evidence="3">The sequence shown here is derived from an EMBL/GenBank/DDBJ whole genome shotgun (WGS) entry which is preliminary data.</text>
</comment>